<feature type="signal peptide" evidence="1">
    <location>
        <begin position="1"/>
        <end position="21"/>
    </location>
</feature>
<proteinExistence type="predicted"/>
<evidence type="ECO:0000313" key="2">
    <source>
        <dbReference type="EMBL" id="MBN7796857.1"/>
    </source>
</evidence>
<organism evidence="2 3">
    <name type="scientific">Parahaliea mediterranea</name>
    <dbReference type="NCBI Taxonomy" id="651086"/>
    <lineage>
        <taxon>Bacteria</taxon>
        <taxon>Pseudomonadati</taxon>
        <taxon>Pseudomonadota</taxon>
        <taxon>Gammaproteobacteria</taxon>
        <taxon>Cellvibrionales</taxon>
        <taxon>Halieaceae</taxon>
        <taxon>Parahaliea</taxon>
    </lineage>
</organism>
<sequence>MRNSLGALLLGAAVGAGGALAQSATQETDWMELVKGYKGSKVGAELRDIQIMDDTGSQRITVAIPKSAIGHPDTMEEVRVVGRRPDKLEFEFPLEFTYEWVDDYDNDYYGLVLHLGKDSKVPFRLFMDSRSGFAN</sequence>
<protein>
    <recommendedName>
        <fullName evidence="4">DUF4426 domain-containing protein</fullName>
    </recommendedName>
</protein>
<keyword evidence="3" id="KW-1185">Reference proteome</keyword>
<name>A0A939DG29_9GAMM</name>
<accession>A0A939DG29</accession>
<feature type="chain" id="PRO_5036723606" description="DUF4426 domain-containing protein" evidence="1">
    <location>
        <begin position="22"/>
        <end position="135"/>
    </location>
</feature>
<dbReference type="Proteomes" id="UP000664303">
    <property type="component" value="Unassembled WGS sequence"/>
</dbReference>
<evidence type="ECO:0000256" key="1">
    <source>
        <dbReference type="SAM" id="SignalP"/>
    </source>
</evidence>
<reference evidence="2" key="1">
    <citation type="submission" date="2021-02" db="EMBL/GenBank/DDBJ databases">
        <title>PHA producing bacteria isolated from coastal sediment in Guangdong, Shenzhen.</title>
        <authorList>
            <person name="Zheng W."/>
            <person name="Yu S."/>
            <person name="Huang Y."/>
        </authorList>
    </citation>
    <scope>NUCLEOTIDE SEQUENCE</scope>
    <source>
        <strain evidence="2">TN14-10</strain>
    </source>
</reference>
<keyword evidence="1" id="KW-0732">Signal</keyword>
<gene>
    <name evidence="2" type="ORF">JYP50_09660</name>
</gene>
<dbReference type="AlphaFoldDB" id="A0A939DG29"/>
<evidence type="ECO:0000313" key="3">
    <source>
        <dbReference type="Proteomes" id="UP000664303"/>
    </source>
</evidence>
<comment type="caution">
    <text evidence="2">The sequence shown here is derived from an EMBL/GenBank/DDBJ whole genome shotgun (WGS) entry which is preliminary data.</text>
</comment>
<dbReference type="RefSeq" id="WP_206560299.1">
    <property type="nucleotide sequence ID" value="NZ_JAFKCZ010000006.1"/>
</dbReference>
<evidence type="ECO:0008006" key="4">
    <source>
        <dbReference type="Google" id="ProtNLM"/>
    </source>
</evidence>
<dbReference type="EMBL" id="JAFKCZ010000006">
    <property type="protein sequence ID" value="MBN7796857.1"/>
    <property type="molecule type" value="Genomic_DNA"/>
</dbReference>